<proteinExistence type="predicted"/>
<dbReference type="AlphaFoldDB" id="A0A821DRE3"/>
<name>A0A821DRE3_9BILA</name>
<dbReference type="GO" id="GO:0003676">
    <property type="term" value="F:nucleic acid binding"/>
    <property type="evidence" value="ECO:0007669"/>
    <property type="project" value="InterPro"/>
</dbReference>
<comment type="caution">
    <text evidence="2">The sequence shown here is derived from an EMBL/GenBank/DDBJ whole genome shotgun (WGS) entry which is preliminary data.</text>
</comment>
<dbReference type="Gene3D" id="3.30.420.10">
    <property type="entry name" value="Ribonuclease H-like superfamily/Ribonuclease H"/>
    <property type="match status" value="1"/>
</dbReference>
<dbReference type="InterPro" id="IPR036397">
    <property type="entry name" value="RNaseH_sf"/>
</dbReference>
<dbReference type="EMBL" id="CAJNYU010003967">
    <property type="protein sequence ID" value="CAF3715864.1"/>
    <property type="molecule type" value="Genomic_DNA"/>
</dbReference>
<evidence type="ECO:0000313" key="3">
    <source>
        <dbReference type="Proteomes" id="UP000663862"/>
    </source>
</evidence>
<organism evidence="2 3">
    <name type="scientific">Rotaria socialis</name>
    <dbReference type="NCBI Taxonomy" id="392032"/>
    <lineage>
        <taxon>Eukaryota</taxon>
        <taxon>Metazoa</taxon>
        <taxon>Spiralia</taxon>
        <taxon>Gnathifera</taxon>
        <taxon>Rotifera</taxon>
        <taxon>Eurotatoria</taxon>
        <taxon>Bdelloidea</taxon>
        <taxon>Philodinida</taxon>
        <taxon>Philodinidae</taxon>
        <taxon>Rotaria</taxon>
    </lineage>
</organism>
<accession>A0A821DRE3</accession>
<evidence type="ECO:0000313" key="2">
    <source>
        <dbReference type="EMBL" id="CAF4624479.1"/>
    </source>
</evidence>
<sequence length="200" mass="23125">MKRKDIQKVVKTKYENGGGPTKLFRDLAEAVSLPTIKLGIKMINTTSSIALSSHPGFLRTVRTNVAIVKAKNHLNQKKRVSIRKFAKDMKISRTSVQRILQKDLGSLECGDRMLASDWTYQQGGARPYTHRLTQEWRAENFPDFIYKKRWPPNSSDLCPLDHSLWNDLVQYMNWNRITTKPTLIKDLKRSVAKIDKKKQL</sequence>
<protein>
    <submittedName>
        <fullName evidence="2">Uncharacterized protein</fullName>
    </submittedName>
</protein>
<evidence type="ECO:0000313" key="1">
    <source>
        <dbReference type="EMBL" id="CAF3715864.1"/>
    </source>
</evidence>
<gene>
    <name evidence="1" type="ORF">FME351_LOCUS28727</name>
    <name evidence="2" type="ORF">TSG867_LOCUS29224</name>
</gene>
<dbReference type="Proteomes" id="UP000663862">
    <property type="component" value="Unassembled WGS sequence"/>
</dbReference>
<dbReference type="EMBL" id="CAJOBQ010004009">
    <property type="protein sequence ID" value="CAF4624479.1"/>
    <property type="molecule type" value="Genomic_DNA"/>
</dbReference>
<reference evidence="2" key="1">
    <citation type="submission" date="2021-02" db="EMBL/GenBank/DDBJ databases">
        <authorList>
            <person name="Nowell W R."/>
        </authorList>
    </citation>
    <scope>NUCLEOTIDE SEQUENCE</scope>
</reference>
<dbReference type="Proteomes" id="UP000663869">
    <property type="component" value="Unassembled WGS sequence"/>
</dbReference>